<dbReference type="SUPFAM" id="SSF52833">
    <property type="entry name" value="Thioredoxin-like"/>
    <property type="match status" value="1"/>
</dbReference>
<evidence type="ECO:0000256" key="3">
    <source>
        <dbReference type="ARBA" id="ARBA00023002"/>
    </source>
</evidence>
<evidence type="ECO:0000256" key="2">
    <source>
        <dbReference type="ARBA" id="ARBA00022737"/>
    </source>
</evidence>
<evidence type="ECO:0000313" key="9">
    <source>
        <dbReference type="EMBL" id="GJN40966.1"/>
    </source>
</evidence>
<keyword evidence="2" id="KW-0677">Repeat</keyword>
<evidence type="ECO:0000256" key="1">
    <source>
        <dbReference type="ARBA" id="ARBA00012612"/>
    </source>
</evidence>
<proteinExistence type="predicted"/>
<organism evidence="8 10">
    <name type="scientific">Eleusine coracana subsp. coracana</name>
    <dbReference type="NCBI Taxonomy" id="191504"/>
    <lineage>
        <taxon>Eukaryota</taxon>
        <taxon>Viridiplantae</taxon>
        <taxon>Streptophyta</taxon>
        <taxon>Embryophyta</taxon>
        <taxon>Tracheophyta</taxon>
        <taxon>Spermatophyta</taxon>
        <taxon>Magnoliopsida</taxon>
        <taxon>Liliopsida</taxon>
        <taxon>Poales</taxon>
        <taxon>Poaceae</taxon>
        <taxon>PACMAD clade</taxon>
        <taxon>Chloridoideae</taxon>
        <taxon>Cynodonteae</taxon>
        <taxon>Eleusininae</taxon>
        <taxon>Eleusine</taxon>
    </lineage>
</organism>
<dbReference type="Gene3D" id="3.40.30.10">
    <property type="entry name" value="Glutaredoxin"/>
    <property type="match status" value="2"/>
</dbReference>
<keyword evidence="10" id="KW-1185">Reference proteome</keyword>
<dbReference type="GO" id="GO:0047134">
    <property type="term" value="F:protein-disulfide reductase [NAD(P)H] activity"/>
    <property type="evidence" value="ECO:0007669"/>
    <property type="project" value="UniProtKB-EC"/>
</dbReference>
<dbReference type="PANTHER" id="PTHR13871:SF96">
    <property type="entry name" value="THIOREDOXIN DOMAIN-CONTAINING PROTEIN"/>
    <property type="match status" value="1"/>
</dbReference>
<reference evidence="8" key="2">
    <citation type="submission" date="2021-12" db="EMBL/GenBank/DDBJ databases">
        <title>Resequencing data analysis of finger millet.</title>
        <authorList>
            <person name="Hatakeyama M."/>
            <person name="Aluri S."/>
            <person name="Balachadran M.T."/>
            <person name="Sivarajan S.R."/>
            <person name="Poveda L."/>
            <person name="Shimizu-Inatsugi R."/>
            <person name="Schlapbach R."/>
            <person name="Sreeman S.M."/>
            <person name="Shimizu K.K."/>
        </authorList>
    </citation>
    <scope>NUCLEOTIDE SEQUENCE</scope>
</reference>
<dbReference type="Pfam" id="PF13905">
    <property type="entry name" value="Thioredoxin_8"/>
    <property type="match status" value="1"/>
</dbReference>
<dbReference type="InterPro" id="IPR012336">
    <property type="entry name" value="Thioredoxin-like_fold"/>
</dbReference>
<feature type="domain" description="Thioredoxin-like fold" evidence="7">
    <location>
        <begin position="78"/>
        <end position="125"/>
    </location>
</feature>
<name>A0AAV5G1H6_ELECO</name>
<dbReference type="PANTHER" id="PTHR13871">
    <property type="entry name" value="THIOREDOXIN"/>
    <property type="match status" value="1"/>
</dbReference>
<protein>
    <recommendedName>
        <fullName evidence="1">protein-disulfide reductase</fullName>
        <ecNumber evidence="1">1.8.1.8</ecNumber>
    </recommendedName>
</protein>
<dbReference type="InterPro" id="IPR052259">
    <property type="entry name" value="Nucleoredoxin-like"/>
</dbReference>
<dbReference type="EMBL" id="BQKI01000199">
    <property type="protein sequence ID" value="GJN40868.1"/>
    <property type="molecule type" value="Genomic_DNA"/>
</dbReference>
<reference evidence="8" key="1">
    <citation type="journal article" date="2018" name="DNA Res.">
        <title>Multiple hybrid de novo genome assembly of finger millet, an orphan allotetraploid crop.</title>
        <authorList>
            <person name="Hatakeyama M."/>
            <person name="Aluri S."/>
            <person name="Balachadran M.T."/>
            <person name="Sivarajan S.R."/>
            <person name="Patrignani A."/>
            <person name="Gruter S."/>
            <person name="Poveda L."/>
            <person name="Shimizu-Inatsugi R."/>
            <person name="Baeten J."/>
            <person name="Francoijs K.J."/>
            <person name="Nataraja K.N."/>
            <person name="Reddy Y.A.N."/>
            <person name="Phadnis S."/>
            <person name="Ravikumar R.L."/>
            <person name="Schlapbach R."/>
            <person name="Sreeman S.M."/>
            <person name="Shimizu K.K."/>
        </authorList>
    </citation>
    <scope>NUCLEOTIDE SEQUENCE</scope>
</reference>
<evidence type="ECO:0000256" key="4">
    <source>
        <dbReference type="ARBA" id="ARBA00023027"/>
    </source>
</evidence>
<keyword evidence="3" id="KW-0560">Oxidoreductase</keyword>
<dbReference type="EMBL" id="BQKI01000199">
    <property type="protein sequence ID" value="GJN40966.1"/>
    <property type="molecule type" value="Genomic_DNA"/>
</dbReference>
<dbReference type="EC" id="1.8.1.8" evidence="1"/>
<keyword evidence="4" id="KW-0520">NAD</keyword>
<dbReference type="AlphaFoldDB" id="A0AAV5G1H6"/>
<evidence type="ECO:0000313" key="10">
    <source>
        <dbReference type="Proteomes" id="UP001054889"/>
    </source>
</evidence>
<accession>A0AAV5G1H6</accession>
<dbReference type="Proteomes" id="UP001054889">
    <property type="component" value="Unassembled WGS sequence"/>
</dbReference>
<dbReference type="InterPro" id="IPR036249">
    <property type="entry name" value="Thioredoxin-like_sf"/>
</dbReference>
<evidence type="ECO:0000256" key="6">
    <source>
        <dbReference type="ARBA" id="ARBA00047804"/>
    </source>
</evidence>
<comment type="catalytic activity">
    <reaction evidence="5">
        <text>[protein]-dithiol + NAD(+) = [protein]-disulfide + NADH + H(+)</text>
        <dbReference type="Rhea" id="RHEA:18749"/>
        <dbReference type="Rhea" id="RHEA-COMP:10593"/>
        <dbReference type="Rhea" id="RHEA-COMP:10594"/>
        <dbReference type="ChEBI" id="CHEBI:15378"/>
        <dbReference type="ChEBI" id="CHEBI:29950"/>
        <dbReference type="ChEBI" id="CHEBI:50058"/>
        <dbReference type="ChEBI" id="CHEBI:57540"/>
        <dbReference type="ChEBI" id="CHEBI:57945"/>
        <dbReference type="EC" id="1.8.1.8"/>
    </reaction>
</comment>
<comment type="caution">
    <text evidence="8">The sequence shown here is derived from an EMBL/GenBank/DDBJ whole genome shotgun (WGS) entry which is preliminary data.</text>
</comment>
<evidence type="ECO:0000259" key="7">
    <source>
        <dbReference type="Pfam" id="PF13905"/>
    </source>
</evidence>
<evidence type="ECO:0000256" key="5">
    <source>
        <dbReference type="ARBA" id="ARBA00047388"/>
    </source>
</evidence>
<evidence type="ECO:0000313" key="8">
    <source>
        <dbReference type="EMBL" id="GJN40868.1"/>
    </source>
</evidence>
<comment type="catalytic activity">
    <reaction evidence="6">
        <text>[protein]-dithiol + NADP(+) = [protein]-disulfide + NADPH + H(+)</text>
        <dbReference type="Rhea" id="RHEA:18753"/>
        <dbReference type="Rhea" id="RHEA-COMP:10593"/>
        <dbReference type="Rhea" id="RHEA-COMP:10594"/>
        <dbReference type="ChEBI" id="CHEBI:15378"/>
        <dbReference type="ChEBI" id="CHEBI:29950"/>
        <dbReference type="ChEBI" id="CHEBI:50058"/>
        <dbReference type="ChEBI" id="CHEBI:57783"/>
        <dbReference type="ChEBI" id="CHEBI:58349"/>
        <dbReference type="EC" id="1.8.1.8"/>
    </reaction>
</comment>
<gene>
    <name evidence="8" type="primary">gn00176</name>
    <name evidence="9" type="synonym">gn00281</name>
    <name evidence="8" type="ORF">PR202_gn00176</name>
    <name evidence="9" type="ORF">PR202_gn00281</name>
</gene>
<sequence length="126" mass="14733">MPWLAIPHGNKCKKLTRYFGLSGLPTLDMIDPDRKTLKNNVANIIDEHGVEAWEGFPLSAESWKFLQIRFLYQNLREKTVLLYFSAKRRGPESSFLPTLVKEYNKIKERNKDFEIAFISSDRDQNP</sequence>